<dbReference type="GeneID" id="63694277"/>
<feature type="compositionally biased region" description="Low complexity" evidence="6">
    <location>
        <begin position="10"/>
        <end position="24"/>
    </location>
</feature>
<dbReference type="InterPro" id="IPR001138">
    <property type="entry name" value="Zn2Cys6_DnaBD"/>
</dbReference>
<keyword evidence="3" id="KW-0238">DNA-binding</keyword>
<dbReference type="Pfam" id="PF04082">
    <property type="entry name" value="Fungal_trans"/>
    <property type="match status" value="1"/>
</dbReference>
<dbReference type="GO" id="GO:0005634">
    <property type="term" value="C:nucleus"/>
    <property type="evidence" value="ECO:0007669"/>
    <property type="project" value="TreeGrafter"/>
</dbReference>
<evidence type="ECO:0000313" key="8">
    <source>
        <dbReference type="EMBL" id="EYE93553.1"/>
    </source>
</evidence>
<dbReference type="PROSITE" id="PS00463">
    <property type="entry name" value="ZN2_CY6_FUNGAL_1"/>
    <property type="match status" value="1"/>
</dbReference>
<keyword evidence="4" id="KW-0804">Transcription</keyword>
<evidence type="ECO:0000259" key="7">
    <source>
        <dbReference type="PROSITE" id="PS50048"/>
    </source>
</evidence>
<dbReference type="HOGENOM" id="CLU_008828_1_0_1"/>
<accession>A0A017S965</accession>
<dbReference type="InterPro" id="IPR036864">
    <property type="entry name" value="Zn2-C6_fun-type_DNA-bd_sf"/>
</dbReference>
<dbReference type="PANTHER" id="PTHR47424">
    <property type="entry name" value="REGULATORY PROTEIN GAL4"/>
    <property type="match status" value="1"/>
</dbReference>
<dbReference type="RefSeq" id="XP_040637241.1">
    <property type="nucleotide sequence ID" value="XM_040779153.1"/>
</dbReference>
<dbReference type="InterPro" id="IPR051127">
    <property type="entry name" value="Fungal_SecMet_Regulators"/>
</dbReference>
<evidence type="ECO:0000313" key="9">
    <source>
        <dbReference type="Proteomes" id="UP000019804"/>
    </source>
</evidence>
<sequence>MESESPHMDTTASQTGASQTAAGQDETGAKRKAEPQNGTPTRTKRNRYISIACNECKRRKIKCNGQVPCQRCGHLDLECRYAPNCCNNNFKDSEEFRSMKDQITNLQDQVNSLFSNLNDLRIQQRTSLDPPNFDALSREGSQVFTPLQHGSVRPRVRHPRFQGPTSSAFNFDVARSSLQEMGIAAPAEDGIVDDLTTVHATPAVSPPLHPPPSSQLAPVLNTIHPSKDPIWSIKREEALRLCRVYEEEIGIMYPLVDIGKITQQVNLLYTFMEAAMRTGFAQRGLPGSDGLQDDNTNILKMILATTLVVEGSGQSDLGLRLYLSMKPVVDSKLWQPLDIRTIQLYGLVATYHFHTDDDAMAYRVIGLTARMCLELGLHRRDALKKSFPDEGQWSDVSKIFWSIYSLDRRWSLGTGLPFVIQDEDIDPNLPEPDSSLPYLRCMVSYNRIGSKIWYSGLGSEGSTDIRRDEIGYLDYQILQWYKNVPDALKFYPFDSPKHGESASRGLRRLRVLLYLRMNQLRILIYRPVLHSPASIAEDHSHAQTVIDVAKDTIQVLTRLNQTSDIYRTQQICFNYFLVAALAVLFLAVCHASTEFNRQVRDEFYMALDLLNGFSTKSYVSKRLWKTIKGLRTIGEKLGVLARPFASDSNDPHSTAAVAMAGLAGHSIEDLSMYGSMNGAHELGNSPLNGLQMSHELTNLFEAVGGFGNFMGPSGTGAMNGFGHNGEISNTGEGLSGVLGDEGEFARVIRDLF</sequence>
<dbReference type="SMART" id="SM00906">
    <property type="entry name" value="Fungal_trans"/>
    <property type="match status" value="1"/>
</dbReference>
<organism evidence="8 9">
    <name type="scientific">Aspergillus ruber (strain CBS 135680)</name>
    <dbReference type="NCBI Taxonomy" id="1388766"/>
    <lineage>
        <taxon>Eukaryota</taxon>
        <taxon>Fungi</taxon>
        <taxon>Dikarya</taxon>
        <taxon>Ascomycota</taxon>
        <taxon>Pezizomycotina</taxon>
        <taxon>Eurotiomycetes</taxon>
        <taxon>Eurotiomycetidae</taxon>
        <taxon>Eurotiales</taxon>
        <taxon>Aspergillaceae</taxon>
        <taxon>Aspergillus</taxon>
        <taxon>Aspergillus subgen. Aspergillus</taxon>
    </lineage>
</organism>
<dbReference type="Proteomes" id="UP000019804">
    <property type="component" value="Unassembled WGS sequence"/>
</dbReference>
<proteinExistence type="predicted"/>
<dbReference type="GO" id="GO:0000981">
    <property type="term" value="F:DNA-binding transcription factor activity, RNA polymerase II-specific"/>
    <property type="evidence" value="ECO:0007669"/>
    <property type="project" value="InterPro"/>
</dbReference>
<dbReference type="GO" id="GO:0000435">
    <property type="term" value="P:positive regulation of transcription from RNA polymerase II promoter by galactose"/>
    <property type="evidence" value="ECO:0007669"/>
    <property type="project" value="TreeGrafter"/>
</dbReference>
<evidence type="ECO:0000256" key="3">
    <source>
        <dbReference type="ARBA" id="ARBA00023125"/>
    </source>
</evidence>
<evidence type="ECO:0000256" key="4">
    <source>
        <dbReference type="ARBA" id="ARBA00023163"/>
    </source>
</evidence>
<dbReference type="Pfam" id="PF00172">
    <property type="entry name" value="Zn_clus"/>
    <property type="match status" value="1"/>
</dbReference>
<keyword evidence="1" id="KW-0479">Metal-binding</keyword>
<dbReference type="AlphaFoldDB" id="A0A017S965"/>
<protein>
    <submittedName>
        <fullName evidence="8">Fungal-specific transcription factor domain protein</fullName>
    </submittedName>
</protein>
<dbReference type="PROSITE" id="PS50048">
    <property type="entry name" value="ZN2_CY6_FUNGAL_2"/>
    <property type="match status" value="1"/>
</dbReference>
<keyword evidence="5" id="KW-0539">Nucleus</keyword>
<dbReference type="GO" id="GO:0006351">
    <property type="term" value="P:DNA-templated transcription"/>
    <property type="evidence" value="ECO:0007669"/>
    <property type="project" value="InterPro"/>
</dbReference>
<dbReference type="OrthoDB" id="3971593at2759"/>
<gene>
    <name evidence="8" type="ORF">EURHEDRAFT_379254</name>
</gene>
<keyword evidence="9" id="KW-1185">Reference proteome</keyword>
<dbReference type="CDD" id="cd12148">
    <property type="entry name" value="fungal_TF_MHR"/>
    <property type="match status" value="1"/>
</dbReference>
<reference evidence="9" key="1">
    <citation type="journal article" date="2014" name="Nat. Commun.">
        <title>Genomic adaptations of the halophilic Dead Sea filamentous fungus Eurotium rubrum.</title>
        <authorList>
            <person name="Kis-Papo T."/>
            <person name="Weig A.R."/>
            <person name="Riley R."/>
            <person name="Persoh D."/>
            <person name="Salamov A."/>
            <person name="Sun H."/>
            <person name="Lipzen A."/>
            <person name="Wasser S.P."/>
            <person name="Rambold G."/>
            <person name="Grigoriev I.V."/>
            <person name="Nevo E."/>
        </authorList>
    </citation>
    <scope>NUCLEOTIDE SEQUENCE [LARGE SCALE GENOMIC DNA]</scope>
    <source>
        <strain evidence="9">CBS 135680</strain>
    </source>
</reference>
<evidence type="ECO:0000256" key="5">
    <source>
        <dbReference type="ARBA" id="ARBA00023242"/>
    </source>
</evidence>
<dbReference type="SMART" id="SM00066">
    <property type="entry name" value="GAL4"/>
    <property type="match status" value="1"/>
</dbReference>
<dbReference type="STRING" id="1388766.A0A017S965"/>
<feature type="region of interest" description="Disordered" evidence="6">
    <location>
        <begin position="1"/>
        <end position="44"/>
    </location>
</feature>
<feature type="domain" description="Zn(2)-C6 fungal-type" evidence="7">
    <location>
        <begin position="52"/>
        <end position="81"/>
    </location>
</feature>
<dbReference type="CDD" id="cd00067">
    <property type="entry name" value="GAL4"/>
    <property type="match status" value="1"/>
</dbReference>
<dbReference type="PANTHER" id="PTHR47424:SF5">
    <property type="entry name" value="ZN(II)2CYS6 TRANSCRIPTION FACTOR (EUROFUNG)"/>
    <property type="match status" value="1"/>
</dbReference>
<dbReference type="GO" id="GO:0000978">
    <property type="term" value="F:RNA polymerase II cis-regulatory region sequence-specific DNA binding"/>
    <property type="evidence" value="ECO:0007669"/>
    <property type="project" value="TreeGrafter"/>
</dbReference>
<evidence type="ECO:0000256" key="2">
    <source>
        <dbReference type="ARBA" id="ARBA00023015"/>
    </source>
</evidence>
<dbReference type="EMBL" id="KK088431">
    <property type="protein sequence ID" value="EYE93553.1"/>
    <property type="molecule type" value="Genomic_DNA"/>
</dbReference>
<dbReference type="SUPFAM" id="SSF57701">
    <property type="entry name" value="Zn2/Cys6 DNA-binding domain"/>
    <property type="match status" value="1"/>
</dbReference>
<dbReference type="GO" id="GO:0008270">
    <property type="term" value="F:zinc ion binding"/>
    <property type="evidence" value="ECO:0007669"/>
    <property type="project" value="InterPro"/>
</dbReference>
<evidence type="ECO:0000256" key="6">
    <source>
        <dbReference type="SAM" id="MobiDB-lite"/>
    </source>
</evidence>
<dbReference type="Gene3D" id="4.10.240.10">
    <property type="entry name" value="Zn(2)-C6 fungal-type DNA-binding domain"/>
    <property type="match status" value="1"/>
</dbReference>
<evidence type="ECO:0000256" key="1">
    <source>
        <dbReference type="ARBA" id="ARBA00022723"/>
    </source>
</evidence>
<name>A0A017S965_ASPRC</name>
<dbReference type="InterPro" id="IPR007219">
    <property type="entry name" value="XnlR_reg_dom"/>
</dbReference>
<keyword evidence="2" id="KW-0805">Transcription regulation</keyword>